<sequence length="148" mass="16312">MTLCTVAPTSPEQDSPVDLPSSLDSISSLDLVSLVQDRNTPEVIQESPAPETPNLQDFNSPSETVSSLEKTNPPETQDVSSDAVHFLVSTMIRKLLDKSPVSLDIREQGKVISRLREVERRVSMPQETDLKTKDLKAVAKEVARSLQE</sequence>
<feature type="region of interest" description="Disordered" evidence="1">
    <location>
        <begin position="1"/>
        <end position="22"/>
    </location>
</feature>
<accession>A0AAV2K922</accession>
<proteinExistence type="predicted"/>
<name>A0AAV2K922_KNICA</name>
<gene>
    <name evidence="2" type="ORF">KC01_LOCUS16489</name>
</gene>
<evidence type="ECO:0000256" key="1">
    <source>
        <dbReference type="SAM" id="MobiDB-lite"/>
    </source>
</evidence>
<feature type="compositionally biased region" description="Polar residues" evidence="1">
    <location>
        <begin position="53"/>
        <end position="80"/>
    </location>
</feature>
<reference evidence="2 3" key="1">
    <citation type="submission" date="2024-04" db="EMBL/GenBank/DDBJ databases">
        <authorList>
            <person name="Waldvogel A.-M."/>
            <person name="Schoenle A."/>
        </authorList>
    </citation>
    <scope>NUCLEOTIDE SEQUENCE [LARGE SCALE GENOMIC DNA]</scope>
</reference>
<organism evidence="2 3">
    <name type="scientific">Knipowitschia caucasica</name>
    <name type="common">Caucasian dwarf goby</name>
    <name type="synonym">Pomatoschistus caucasicus</name>
    <dbReference type="NCBI Taxonomy" id="637954"/>
    <lineage>
        <taxon>Eukaryota</taxon>
        <taxon>Metazoa</taxon>
        <taxon>Chordata</taxon>
        <taxon>Craniata</taxon>
        <taxon>Vertebrata</taxon>
        <taxon>Euteleostomi</taxon>
        <taxon>Actinopterygii</taxon>
        <taxon>Neopterygii</taxon>
        <taxon>Teleostei</taxon>
        <taxon>Neoteleostei</taxon>
        <taxon>Acanthomorphata</taxon>
        <taxon>Gobiaria</taxon>
        <taxon>Gobiiformes</taxon>
        <taxon>Gobioidei</taxon>
        <taxon>Gobiidae</taxon>
        <taxon>Gobiinae</taxon>
        <taxon>Knipowitschia</taxon>
    </lineage>
</organism>
<protein>
    <submittedName>
        <fullName evidence="2">Uncharacterized protein</fullName>
    </submittedName>
</protein>
<dbReference type="AlphaFoldDB" id="A0AAV2K922"/>
<keyword evidence="3" id="KW-1185">Reference proteome</keyword>
<evidence type="ECO:0000313" key="3">
    <source>
        <dbReference type="Proteomes" id="UP001497482"/>
    </source>
</evidence>
<evidence type="ECO:0000313" key="2">
    <source>
        <dbReference type="EMBL" id="CAL1586427.1"/>
    </source>
</evidence>
<dbReference type="EMBL" id="OZ035839">
    <property type="protein sequence ID" value="CAL1586427.1"/>
    <property type="molecule type" value="Genomic_DNA"/>
</dbReference>
<feature type="region of interest" description="Disordered" evidence="1">
    <location>
        <begin position="37"/>
        <end position="81"/>
    </location>
</feature>
<feature type="compositionally biased region" description="Low complexity" evidence="1">
    <location>
        <begin position="13"/>
        <end position="22"/>
    </location>
</feature>
<dbReference type="Proteomes" id="UP001497482">
    <property type="component" value="Chromosome 17"/>
</dbReference>